<keyword evidence="1" id="KW-0472">Membrane</keyword>
<feature type="transmembrane region" description="Helical" evidence="1">
    <location>
        <begin position="208"/>
        <end position="229"/>
    </location>
</feature>
<feature type="transmembrane region" description="Helical" evidence="1">
    <location>
        <begin position="116"/>
        <end position="141"/>
    </location>
</feature>
<protein>
    <submittedName>
        <fullName evidence="2">Putative membrane protein</fullName>
    </submittedName>
</protein>
<evidence type="ECO:0000313" key="2">
    <source>
        <dbReference type="EMBL" id="MBB5373412.1"/>
    </source>
</evidence>
<organism evidence="2 3">
    <name type="scientific">Acidocella aromatica</name>
    <dbReference type="NCBI Taxonomy" id="1303579"/>
    <lineage>
        <taxon>Bacteria</taxon>
        <taxon>Pseudomonadati</taxon>
        <taxon>Pseudomonadota</taxon>
        <taxon>Alphaproteobacteria</taxon>
        <taxon>Acetobacterales</taxon>
        <taxon>Acidocellaceae</taxon>
        <taxon>Acidocella</taxon>
    </lineage>
</organism>
<reference evidence="2 3" key="1">
    <citation type="submission" date="2020-08" db="EMBL/GenBank/DDBJ databases">
        <title>Genomic Encyclopedia of Type Strains, Phase IV (KMG-IV): sequencing the most valuable type-strain genomes for metagenomic binning, comparative biology and taxonomic classification.</title>
        <authorList>
            <person name="Goeker M."/>
        </authorList>
    </citation>
    <scope>NUCLEOTIDE SEQUENCE [LARGE SCALE GENOMIC DNA]</scope>
    <source>
        <strain evidence="2 3">DSM 27026</strain>
    </source>
</reference>
<dbReference type="InterPro" id="IPR031594">
    <property type="entry name" value="OFeT_1"/>
</dbReference>
<keyword evidence="1" id="KW-1133">Transmembrane helix</keyword>
<dbReference type="AlphaFoldDB" id="A0A840VT68"/>
<feature type="transmembrane region" description="Helical" evidence="1">
    <location>
        <begin position="147"/>
        <end position="166"/>
    </location>
</feature>
<evidence type="ECO:0000256" key="1">
    <source>
        <dbReference type="SAM" id="Phobius"/>
    </source>
</evidence>
<dbReference type="RefSeq" id="WP_221246698.1">
    <property type="nucleotide sequence ID" value="NZ_JACHFJ010000006.1"/>
</dbReference>
<dbReference type="Pfam" id="PF16955">
    <property type="entry name" value="OFeT_1"/>
    <property type="match status" value="1"/>
</dbReference>
<feature type="transmembrane region" description="Helical" evidence="1">
    <location>
        <begin position="178"/>
        <end position="196"/>
    </location>
</feature>
<feature type="transmembrane region" description="Helical" evidence="1">
    <location>
        <begin position="63"/>
        <end position="83"/>
    </location>
</feature>
<accession>A0A840VT68</accession>
<feature type="transmembrane region" description="Helical" evidence="1">
    <location>
        <begin position="6"/>
        <end position="28"/>
    </location>
</feature>
<keyword evidence="1" id="KW-0812">Transmembrane</keyword>
<comment type="caution">
    <text evidence="2">The sequence shown here is derived from an EMBL/GenBank/DDBJ whole genome shotgun (WGS) entry which is preliminary data.</text>
</comment>
<gene>
    <name evidence="2" type="ORF">HNP71_001672</name>
</gene>
<evidence type="ECO:0000313" key="3">
    <source>
        <dbReference type="Proteomes" id="UP000553706"/>
    </source>
</evidence>
<sequence>MIASLIATFLAALVEWVEAYTIILAVALSIGWRRALAAAGGALLVLAVLTGAGSFILTRINDLYILQLVVGILLTLFGVRWLGKAVARGAGLKQLHDEDAEFAALRARSDIHDRRAAWFIAFNGTLLEGLEVWLIVVALGVQMHHTLAAAGAALLALGVVAAAGVLLRKPLARVPENVIKFTVGAAMLSFGSFWVLEALGYHWPLGDATLPALFIFYSAGGLALVRFYAVAIGDVKVI</sequence>
<name>A0A840VT68_9PROT</name>
<keyword evidence="3" id="KW-1185">Reference proteome</keyword>
<dbReference type="Proteomes" id="UP000553706">
    <property type="component" value="Unassembled WGS sequence"/>
</dbReference>
<proteinExistence type="predicted"/>
<feature type="transmembrane region" description="Helical" evidence="1">
    <location>
        <begin position="35"/>
        <end position="57"/>
    </location>
</feature>
<dbReference type="EMBL" id="JACHFJ010000006">
    <property type="protein sequence ID" value="MBB5373412.1"/>
    <property type="molecule type" value="Genomic_DNA"/>
</dbReference>